<dbReference type="SUPFAM" id="SSF51569">
    <property type="entry name" value="Aldolase"/>
    <property type="match status" value="1"/>
</dbReference>
<evidence type="ECO:0000313" key="2">
    <source>
        <dbReference type="EMBL" id="PIQ68052.1"/>
    </source>
</evidence>
<organism evidence="2 3">
    <name type="scientific">Candidatus Taylorbacteria bacterium CG11_big_fil_rev_8_21_14_0_20_46_11</name>
    <dbReference type="NCBI Taxonomy" id="1975025"/>
    <lineage>
        <taxon>Bacteria</taxon>
        <taxon>Candidatus Tayloriibacteriota</taxon>
    </lineage>
</organism>
<dbReference type="AlphaFoldDB" id="A0A2H0K9W6"/>
<dbReference type="EMBL" id="PCVG01000085">
    <property type="protein sequence ID" value="PIQ68052.1"/>
    <property type="molecule type" value="Genomic_DNA"/>
</dbReference>
<keyword evidence="1" id="KW-0704">Schiff base</keyword>
<dbReference type="PANTHER" id="PTHR10683">
    <property type="entry name" value="TRANSALDOLASE"/>
    <property type="match status" value="1"/>
</dbReference>
<dbReference type="PANTHER" id="PTHR10683:SF40">
    <property type="entry name" value="FRUCTOSE-6-PHOSPHATE ALDOLASE 1-RELATED"/>
    <property type="match status" value="1"/>
</dbReference>
<protein>
    <submittedName>
        <fullName evidence="2">Transaldolase</fullName>
    </submittedName>
</protein>
<dbReference type="Gene3D" id="3.20.20.70">
    <property type="entry name" value="Aldolase class I"/>
    <property type="match status" value="1"/>
</dbReference>
<evidence type="ECO:0000313" key="3">
    <source>
        <dbReference type="Proteomes" id="UP000229342"/>
    </source>
</evidence>
<proteinExistence type="predicted"/>
<dbReference type="InterPro" id="IPR013785">
    <property type="entry name" value="Aldolase_TIM"/>
</dbReference>
<dbReference type="InterPro" id="IPR001585">
    <property type="entry name" value="TAL/FSA"/>
</dbReference>
<reference evidence="2 3" key="1">
    <citation type="submission" date="2017-09" db="EMBL/GenBank/DDBJ databases">
        <title>Depth-based differentiation of microbial function through sediment-hosted aquifers and enrichment of novel symbionts in the deep terrestrial subsurface.</title>
        <authorList>
            <person name="Probst A.J."/>
            <person name="Ladd B."/>
            <person name="Jarett J.K."/>
            <person name="Geller-Mcgrath D.E."/>
            <person name="Sieber C.M."/>
            <person name="Emerson J.B."/>
            <person name="Anantharaman K."/>
            <person name="Thomas B.C."/>
            <person name="Malmstrom R."/>
            <person name="Stieglmeier M."/>
            <person name="Klingl A."/>
            <person name="Woyke T."/>
            <person name="Ryan C.M."/>
            <person name="Banfield J.F."/>
        </authorList>
    </citation>
    <scope>NUCLEOTIDE SEQUENCE [LARGE SCALE GENOMIC DNA]</scope>
    <source>
        <strain evidence="2">CG11_big_fil_rev_8_21_14_0_20_46_11</strain>
    </source>
</reference>
<comment type="caution">
    <text evidence="2">The sequence shown here is derived from an EMBL/GenBank/DDBJ whole genome shotgun (WGS) entry which is preliminary data.</text>
</comment>
<name>A0A2H0K9W6_9BACT</name>
<accession>A0A2H0K9W6</accession>
<dbReference type="GO" id="GO:0005975">
    <property type="term" value="P:carbohydrate metabolic process"/>
    <property type="evidence" value="ECO:0007669"/>
    <property type="project" value="InterPro"/>
</dbReference>
<evidence type="ECO:0000256" key="1">
    <source>
        <dbReference type="ARBA" id="ARBA00023270"/>
    </source>
</evidence>
<sequence length="281" mass="30822">MQTKIFLDGGDPKETKEVLTLLGSLDGQTTNPTLIAKNPYARARFEKGEKFTKQEIMDFYKSVVSDISALIPQGSVSIEVYADAHTTADEMFTQGTEMFGWIPNAHIKFPTTRAGLEVAERSIAEGMRVNMTLVFTEAQAAAVHSATRCAKKGDVFVSPFVGRLDDIGENGMSLISNIRQMYDDVGSHVEILSASIRSKEHFLATLSARADIITAPATAIREWVANGKETGEGYVYDAGTLTTIPYASLDLTKAWQTFDIAHPLTEKGIERFSSDWNGLIQ</sequence>
<dbReference type="Pfam" id="PF00923">
    <property type="entry name" value="TAL_FSA"/>
    <property type="match status" value="1"/>
</dbReference>
<dbReference type="Proteomes" id="UP000229342">
    <property type="component" value="Unassembled WGS sequence"/>
</dbReference>
<gene>
    <name evidence="2" type="ORF">COV91_06250</name>
</gene>